<dbReference type="PANTHER" id="PTHR32063:SF18">
    <property type="entry name" value="CATION EFFLUX SYSTEM PROTEIN"/>
    <property type="match status" value="1"/>
</dbReference>
<dbReference type="Gene3D" id="1.20.1640.10">
    <property type="entry name" value="Multidrug efflux transporter AcrB transmembrane domain"/>
    <property type="match status" value="2"/>
</dbReference>
<feature type="transmembrane region" description="Helical" evidence="1">
    <location>
        <begin position="532"/>
        <end position="552"/>
    </location>
</feature>
<feature type="transmembrane region" description="Helical" evidence="1">
    <location>
        <begin position="466"/>
        <end position="493"/>
    </location>
</feature>
<organism evidence="2 3">
    <name type="scientific">Neorhodopirellula pilleata</name>
    <dbReference type="NCBI Taxonomy" id="2714738"/>
    <lineage>
        <taxon>Bacteria</taxon>
        <taxon>Pseudomonadati</taxon>
        <taxon>Planctomycetota</taxon>
        <taxon>Planctomycetia</taxon>
        <taxon>Pirellulales</taxon>
        <taxon>Pirellulaceae</taxon>
        <taxon>Neorhodopirellula</taxon>
    </lineage>
</organism>
<dbReference type="Gene3D" id="3.30.2090.10">
    <property type="entry name" value="Multidrug efflux transporter AcrB TolC docking domain, DN and DC subdomains"/>
    <property type="match status" value="2"/>
</dbReference>
<feature type="transmembrane region" description="Helical" evidence="1">
    <location>
        <begin position="918"/>
        <end position="944"/>
    </location>
</feature>
<keyword evidence="1" id="KW-0812">Transmembrane</keyword>
<dbReference type="Gene3D" id="3.30.70.1430">
    <property type="entry name" value="Multidrug efflux transporter AcrB pore domain"/>
    <property type="match status" value="2"/>
</dbReference>
<evidence type="ECO:0000256" key="1">
    <source>
        <dbReference type="SAM" id="Phobius"/>
    </source>
</evidence>
<feature type="transmembrane region" description="Helical" evidence="1">
    <location>
        <begin position="998"/>
        <end position="1022"/>
    </location>
</feature>
<reference evidence="2 3" key="1">
    <citation type="submission" date="2019-02" db="EMBL/GenBank/DDBJ databases">
        <title>Deep-cultivation of Planctomycetes and their phenomic and genomic characterization uncovers novel biology.</title>
        <authorList>
            <person name="Wiegand S."/>
            <person name="Jogler M."/>
            <person name="Boedeker C."/>
            <person name="Pinto D."/>
            <person name="Vollmers J."/>
            <person name="Rivas-Marin E."/>
            <person name="Kohn T."/>
            <person name="Peeters S.H."/>
            <person name="Heuer A."/>
            <person name="Rast P."/>
            <person name="Oberbeckmann S."/>
            <person name="Bunk B."/>
            <person name="Jeske O."/>
            <person name="Meyerdierks A."/>
            <person name="Storesund J.E."/>
            <person name="Kallscheuer N."/>
            <person name="Luecker S."/>
            <person name="Lage O.M."/>
            <person name="Pohl T."/>
            <person name="Merkel B.J."/>
            <person name="Hornburger P."/>
            <person name="Mueller R.-W."/>
            <person name="Bruemmer F."/>
            <person name="Labrenz M."/>
            <person name="Spormann A.M."/>
            <person name="Op Den Camp H."/>
            <person name="Overmann J."/>
            <person name="Amann R."/>
            <person name="Jetten M.S.M."/>
            <person name="Mascher T."/>
            <person name="Medema M.H."/>
            <person name="Devos D.P."/>
            <person name="Kaster A.-K."/>
            <person name="Ovreas L."/>
            <person name="Rohde M."/>
            <person name="Galperin M.Y."/>
            <person name="Jogler C."/>
        </authorList>
    </citation>
    <scope>NUCLEOTIDE SEQUENCE [LARGE SCALE GENOMIC DNA]</scope>
    <source>
        <strain evidence="2 3">Pla100</strain>
    </source>
</reference>
<comment type="caution">
    <text evidence="2">The sequence shown here is derived from an EMBL/GenBank/DDBJ whole genome shotgun (WGS) entry which is preliminary data.</text>
</comment>
<dbReference type="GO" id="GO:0005886">
    <property type="term" value="C:plasma membrane"/>
    <property type="evidence" value="ECO:0007669"/>
    <property type="project" value="TreeGrafter"/>
</dbReference>
<dbReference type="SUPFAM" id="SSF82714">
    <property type="entry name" value="Multidrug efflux transporter AcrB TolC docking domain, DN and DC subdomains"/>
    <property type="match status" value="2"/>
</dbReference>
<name>A0A5C5ZWH3_9BACT</name>
<dbReference type="Proteomes" id="UP000316213">
    <property type="component" value="Unassembled WGS sequence"/>
</dbReference>
<feature type="transmembrane region" description="Helical" evidence="1">
    <location>
        <begin position="366"/>
        <end position="384"/>
    </location>
</feature>
<gene>
    <name evidence="2" type="primary">cnrA_4</name>
    <name evidence="2" type="ORF">Pla100_51990</name>
</gene>
<feature type="transmembrane region" description="Helical" evidence="1">
    <location>
        <begin position="434"/>
        <end position="454"/>
    </location>
</feature>
<evidence type="ECO:0000313" key="3">
    <source>
        <dbReference type="Proteomes" id="UP000316213"/>
    </source>
</evidence>
<dbReference type="InterPro" id="IPR027463">
    <property type="entry name" value="AcrB_DN_DC_subdom"/>
</dbReference>
<dbReference type="Gene3D" id="3.30.70.1440">
    <property type="entry name" value="Multidrug efflux transporter AcrB pore domain"/>
    <property type="match status" value="1"/>
</dbReference>
<dbReference type="PRINTS" id="PR00702">
    <property type="entry name" value="ACRIFLAVINRP"/>
</dbReference>
<accession>A0A5C5ZWH3</accession>
<feature type="transmembrane region" description="Helical" evidence="1">
    <location>
        <begin position="868"/>
        <end position="887"/>
    </location>
</feature>
<evidence type="ECO:0000313" key="2">
    <source>
        <dbReference type="EMBL" id="TWT91351.1"/>
    </source>
</evidence>
<dbReference type="SUPFAM" id="SSF82866">
    <property type="entry name" value="Multidrug efflux transporter AcrB transmembrane domain"/>
    <property type="match status" value="2"/>
</dbReference>
<keyword evidence="3" id="KW-1185">Reference proteome</keyword>
<dbReference type="Pfam" id="PF00873">
    <property type="entry name" value="ACR_tran"/>
    <property type="match status" value="1"/>
</dbReference>
<dbReference type="EMBL" id="SJPM01000015">
    <property type="protein sequence ID" value="TWT91351.1"/>
    <property type="molecule type" value="Genomic_DNA"/>
</dbReference>
<dbReference type="SUPFAM" id="SSF82693">
    <property type="entry name" value="Multidrug efflux transporter AcrB pore domain, PN1, PN2, PC1 and PC2 subdomains"/>
    <property type="match status" value="2"/>
</dbReference>
<dbReference type="GO" id="GO:0042910">
    <property type="term" value="F:xenobiotic transmembrane transporter activity"/>
    <property type="evidence" value="ECO:0007669"/>
    <property type="project" value="TreeGrafter"/>
</dbReference>
<feature type="transmembrane region" description="Helical" evidence="1">
    <location>
        <begin position="893"/>
        <end position="911"/>
    </location>
</feature>
<dbReference type="Gene3D" id="3.30.70.1320">
    <property type="entry name" value="Multidrug efflux transporter AcrB pore domain like"/>
    <property type="match status" value="1"/>
</dbReference>
<dbReference type="RefSeq" id="WP_231603556.1">
    <property type="nucleotide sequence ID" value="NZ_SJPM01000015.1"/>
</dbReference>
<keyword evidence="1" id="KW-0472">Membrane</keyword>
<feature type="transmembrane region" description="Helical" evidence="1">
    <location>
        <begin position="342"/>
        <end position="360"/>
    </location>
</feature>
<dbReference type="PANTHER" id="PTHR32063">
    <property type="match status" value="1"/>
</dbReference>
<dbReference type="InterPro" id="IPR001036">
    <property type="entry name" value="Acrflvin-R"/>
</dbReference>
<sequence length="1026" mass="110282">MNLGRVAEKFFHDSRLLSLIILLILVAGLSSLAVLPRMEDPVLARRVALINTRMPGADAKRVETLVTEKIENRLRDIEEIKELRSVSRIGISSVSVELRDDVTQTDTVWSRVRSRLDDALADLPPDAIRPEFEELEVRAYAMIVGLKWTGWGGQDDPDIRVLRRLAIVLQDELQNLPGTDSIDRFGDPGEEIEVQVDPARSAAMGITPGDIAERLASYDAKATAGVMRDGISQTLLKVGNQLDAIDQIESVPVSSFEGRDVRLGEIAEITIGVPNPPATAANLNGDEAVVLGAMVRPAYRIDRWTQAAEALIAEFESTLPVGIEIDFVLKQSEYVQARLKSLLSNLFLGALAVAGVIWLLMGFRSALIVTLTLPLASLMVLFALRVVGIPIHQMSITGLIIALGLLIDNAIVTVDEVKGRLRNGATPANAMSGSVSHLAIPLLGSTLTTALAFAPIALMPGPAGEFVGAIAISVIFAIFSSLFLAMTVIPTIAAKVLAKPSREEKTTFSGIRLRRFAFAFEGLVRHCVLHPWRGVAISLVLPLIGFAVFPLLDEQFFPASGRDQFHITIEGAPTDSLDHTRRAAQIVDRITRETGAERIDWFYGESAPQFYYNVIALRKGTPNFAQGLVKLPAGTDPQPVIHRLQDRLDREIRSSRVLVKQLEQGPPFSAPVEVRLFGPDLDVLQQLGDEVRLRLSRMPEVTSVRTDMTEVLPQISFDVDEASVVQAGVSPTQIAGQLAFSLEGRLGGNILQDNEELPIIVRVGGVDRGELAKIQSSDIQLTTAEGIRLTPLSAIAQTVLTPEAAALPRLNRMRMNEVAAYLQAGVLPSIVQSRLEAELSDWQQNLPTGYTMSYGGEASKRDDAVGNLFSTVGVLAVLMLATLVLSFSSFRMAGIITLVAALSVGLGMAALTASGYPFGFMAIIGTMGLIGVAINDSIVVLAGIRANPSAVAGDTEAVVGEVMHTSRHVVATTLTTMAGFTPLILDGGGFWPPMAVSIAGGVAGATLLALILVPSLHTLLMIHRSS</sequence>
<protein>
    <submittedName>
        <fullName evidence="2">Nickel and cobalt resistance protein CnrA</fullName>
    </submittedName>
</protein>
<dbReference type="AlphaFoldDB" id="A0A5C5ZWH3"/>
<keyword evidence="1" id="KW-1133">Transmembrane helix</keyword>
<feature type="transmembrane region" description="Helical" evidence="1">
    <location>
        <begin position="16"/>
        <end position="35"/>
    </location>
</feature>
<proteinExistence type="predicted"/>